<keyword evidence="1" id="KW-0805">Transcription regulation</keyword>
<sequence>MPVRSRATEPLYQIKADLFKCLAHPARIQVLEALAASGPEGAAVTQLLELSGCGSSQLSQHLAVLRRFGLVTSNRAGNAVEYRLAEPLVAELLKVARAFLLAGLADEARLQALRALPPIPGATPATLLEASNDALSASPAQ</sequence>
<evidence type="ECO:0000256" key="1">
    <source>
        <dbReference type="ARBA" id="ARBA00023015"/>
    </source>
</evidence>
<evidence type="ECO:0000256" key="2">
    <source>
        <dbReference type="ARBA" id="ARBA00023125"/>
    </source>
</evidence>
<feature type="domain" description="HTH arsR-type" evidence="4">
    <location>
        <begin position="7"/>
        <end position="104"/>
    </location>
</feature>
<dbReference type="NCBIfam" id="NF033788">
    <property type="entry name" value="HTH_metalloreg"/>
    <property type="match status" value="1"/>
</dbReference>
<dbReference type="InterPro" id="IPR036390">
    <property type="entry name" value="WH_DNA-bd_sf"/>
</dbReference>
<dbReference type="EMBL" id="BAAAQK010000034">
    <property type="protein sequence ID" value="GAA1881101.1"/>
    <property type="molecule type" value="Genomic_DNA"/>
</dbReference>
<reference evidence="5 6" key="1">
    <citation type="journal article" date="2019" name="Int. J. Syst. Evol. Microbiol.">
        <title>The Global Catalogue of Microorganisms (GCM) 10K type strain sequencing project: providing services to taxonomists for standard genome sequencing and annotation.</title>
        <authorList>
            <consortium name="The Broad Institute Genomics Platform"/>
            <consortium name="The Broad Institute Genome Sequencing Center for Infectious Disease"/>
            <person name="Wu L."/>
            <person name="Ma J."/>
        </authorList>
    </citation>
    <scope>NUCLEOTIDE SEQUENCE [LARGE SCALE GENOMIC DNA]</scope>
    <source>
        <strain evidence="5 6">JCM 16009</strain>
    </source>
</reference>
<keyword evidence="2" id="KW-0238">DNA-binding</keyword>
<dbReference type="CDD" id="cd00090">
    <property type="entry name" value="HTH_ARSR"/>
    <property type="match status" value="1"/>
</dbReference>
<accession>A0ABN2NQQ2</accession>
<gene>
    <name evidence="5" type="ORF">GCM10009836_72960</name>
</gene>
<proteinExistence type="predicted"/>
<organism evidence="5 6">
    <name type="scientific">Pseudonocardia ailaonensis</name>
    <dbReference type="NCBI Taxonomy" id="367279"/>
    <lineage>
        <taxon>Bacteria</taxon>
        <taxon>Bacillati</taxon>
        <taxon>Actinomycetota</taxon>
        <taxon>Actinomycetes</taxon>
        <taxon>Pseudonocardiales</taxon>
        <taxon>Pseudonocardiaceae</taxon>
        <taxon>Pseudonocardia</taxon>
    </lineage>
</organism>
<dbReference type="Gene3D" id="1.10.10.10">
    <property type="entry name" value="Winged helix-like DNA-binding domain superfamily/Winged helix DNA-binding domain"/>
    <property type="match status" value="1"/>
</dbReference>
<dbReference type="InterPro" id="IPR036388">
    <property type="entry name" value="WH-like_DNA-bd_sf"/>
</dbReference>
<dbReference type="PANTHER" id="PTHR43132:SF2">
    <property type="entry name" value="ARSENICAL RESISTANCE OPERON REPRESSOR ARSR-RELATED"/>
    <property type="match status" value="1"/>
</dbReference>
<evidence type="ECO:0000256" key="3">
    <source>
        <dbReference type="ARBA" id="ARBA00023163"/>
    </source>
</evidence>
<dbReference type="Proteomes" id="UP001500449">
    <property type="component" value="Unassembled WGS sequence"/>
</dbReference>
<dbReference type="InterPro" id="IPR051011">
    <property type="entry name" value="Metal_resp_trans_reg"/>
</dbReference>
<dbReference type="SMART" id="SM00418">
    <property type="entry name" value="HTH_ARSR"/>
    <property type="match status" value="1"/>
</dbReference>
<dbReference type="InterPro" id="IPR011991">
    <property type="entry name" value="ArsR-like_HTH"/>
</dbReference>
<protein>
    <submittedName>
        <fullName evidence="5">Metalloregulator ArsR/SmtB family transcription factor</fullName>
    </submittedName>
</protein>
<name>A0ABN2NQQ2_9PSEU</name>
<dbReference type="InterPro" id="IPR001845">
    <property type="entry name" value="HTH_ArsR_DNA-bd_dom"/>
</dbReference>
<dbReference type="PANTHER" id="PTHR43132">
    <property type="entry name" value="ARSENICAL RESISTANCE OPERON REPRESSOR ARSR-RELATED"/>
    <property type="match status" value="1"/>
</dbReference>
<dbReference type="SUPFAM" id="SSF46785">
    <property type="entry name" value="Winged helix' DNA-binding domain"/>
    <property type="match status" value="1"/>
</dbReference>
<evidence type="ECO:0000313" key="5">
    <source>
        <dbReference type="EMBL" id="GAA1881101.1"/>
    </source>
</evidence>
<keyword evidence="3" id="KW-0804">Transcription</keyword>
<dbReference type="RefSeq" id="WP_344428233.1">
    <property type="nucleotide sequence ID" value="NZ_BAAAQK010000034.1"/>
</dbReference>
<dbReference type="Pfam" id="PF12840">
    <property type="entry name" value="HTH_20"/>
    <property type="match status" value="1"/>
</dbReference>
<evidence type="ECO:0000259" key="4">
    <source>
        <dbReference type="PROSITE" id="PS50987"/>
    </source>
</evidence>
<keyword evidence="6" id="KW-1185">Reference proteome</keyword>
<evidence type="ECO:0000313" key="6">
    <source>
        <dbReference type="Proteomes" id="UP001500449"/>
    </source>
</evidence>
<comment type="caution">
    <text evidence="5">The sequence shown here is derived from an EMBL/GenBank/DDBJ whole genome shotgun (WGS) entry which is preliminary data.</text>
</comment>
<dbReference type="PRINTS" id="PR00778">
    <property type="entry name" value="HTHARSR"/>
</dbReference>
<dbReference type="PROSITE" id="PS50987">
    <property type="entry name" value="HTH_ARSR_2"/>
    <property type="match status" value="1"/>
</dbReference>